<evidence type="ECO:0000313" key="11">
    <source>
        <dbReference type="EMBL" id="AGH60083.1"/>
    </source>
</evidence>
<dbReference type="SUPFAM" id="SSF58087">
    <property type="entry name" value="Variant surface glycoprotein (N-terminal domain)"/>
    <property type="match status" value="1"/>
</dbReference>
<evidence type="ECO:0000256" key="3">
    <source>
        <dbReference type="ARBA" id="ARBA00022475"/>
    </source>
</evidence>
<evidence type="ECO:0000256" key="1">
    <source>
        <dbReference type="ARBA" id="ARBA00002523"/>
    </source>
</evidence>
<dbReference type="Gene3D" id="3.90.150.10">
    <property type="entry name" value="Variant Surface Glycoprotein, subunit A domain 1"/>
    <property type="match status" value="1"/>
</dbReference>
<keyword evidence="7" id="KW-0449">Lipoprotein</keyword>
<protein>
    <submittedName>
        <fullName evidence="11">Variant surface glycoprotein 1144</fullName>
    </submittedName>
</protein>
<dbReference type="Pfam" id="PF00913">
    <property type="entry name" value="Trypan_glycop"/>
    <property type="match status" value="1"/>
</dbReference>
<dbReference type="GO" id="GO:0005886">
    <property type="term" value="C:plasma membrane"/>
    <property type="evidence" value="ECO:0007669"/>
    <property type="project" value="UniProtKB-SubCell"/>
</dbReference>
<evidence type="ECO:0000256" key="7">
    <source>
        <dbReference type="ARBA" id="ARBA00023288"/>
    </source>
</evidence>
<proteinExistence type="predicted"/>
<dbReference type="InterPro" id="IPR019609">
    <property type="entry name" value="Variant_surf_glycoprt_trypan_C"/>
</dbReference>
<comment type="subcellular location">
    <subcellularLocation>
        <location evidence="2">Cell membrane</location>
        <topology evidence="2">Lipid-anchor</topology>
        <topology evidence="2">GPI-anchor</topology>
    </subcellularLocation>
</comment>
<feature type="region of interest" description="Disordered" evidence="8">
    <location>
        <begin position="432"/>
        <end position="472"/>
    </location>
</feature>
<evidence type="ECO:0000259" key="9">
    <source>
        <dbReference type="Pfam" id="PF00913"/>
    </source>
</evidence>
<reference evidence="11" key="1">
    <citation type="submission" date="2013-02" db="EMBL/GenBank/DDBJ databases">
        <authorList>
            <person name="Cross G.A.M."/>
            <person name="Kim H.-S."/>
            <person name="Wickstead B."/>
        </authorList>
    </citation>
    <scope>NUCLEOTIDE SEQUENCE</scope>
    <source>
        <strain evidence="11">Lister 427</strain>
    </source>
</reference>
<comment type="function">
    <text evidence="1">VSG forms a coat on the surface of the parasite. The trypanosome evades the immune response of the host by expressing a series of antigenically distinct VSGs from an estimated 1000 VSG genes.</text>
</comment>
<evidence type="ECO:0000256" key="2">
    <source>
        <dbReference type="ARBA" id="ARBA00004609"/>
    </source>
</evidence>
<feature type="compositionally biased region" description="Low complexity" evidence="8">
    <location>
        <begin position="439"/>
        <end position="448"/>
    </location>
</feature>
<keyword evidence="5" id="KW-0472">Membrane</keyword>
<organism evidence="11">
    <name type="scientific">Trypanosoma brucei</name>
    <dbReference type="NCBI Taxonomy" id="5691"/>
    <lineage>
        <taxon>Eukaryota</taxon>
        <taxon>Discoba</taxon>
        <taxon>Euglenozoa</taxon>
        <taxon>Kinetoplastea</taxon>
        <taxon>Metakinetoplastina</taxon>
        <taxon>Trypanosomatida</taxon>
        <taxon>Trypanosomatidae</taxon>
        <taxon>Trypanosoma</taxon>
    </lineage>
</organism>
<dbReference type="GO" id="GO:0042783">
    <property type="term" value="P:symbiont-mediated evasion of host immune response"/>
    <property type="evidence" value="ECO:0007669"/>
    <property type="project" value="InterPro"/>
</dbReference>
<evidence type="ECO:0000256" key="4">
    <source>
        <dbReference type="ARBA" id="ARBA00022622"/>
    </source>
</evidence>
<keyword evidence="3" id="KW-1003">Cell membrane</keyword>
<dbReference type="InterPro" id="IPR001812">
    <property type="entry name" value="Trypano_VSG_A_N_dom"/>
</dbReference>
<feature type="domain" description="Trypanosome variant surface glycoprotein C-terminal" evidence="10">
    <location>
        <begin position="396"/>
        <end position="471"/>
    </location>
</feature>
<feature type="domain" description="Trypanosome variant surface glycoprotein A-type N-terminal" evidence="9">
    <location>
        <begin position="21"/>
        <end position="357"/>
    </location>
</feature>
<dbReference type="Gene3D" id="3.30.1680.30">
    <property type="match status" value="1"/>
</dbReference>
<evidence type="ECO:0000256" key="8">
    <source>
        <dbReference type="SAM" id="MobiDB-lite"/>
    </source>
</evidence>
<feature type="compositionally biased region" description="Polar residues" evidence="8">
    <location>
        <begin position="404"/>
        <end position="418"/>
    </location>
</feature>
<dbReference type="EMBL" id="KC612652">
    <property type="protein sequence ID" value="AGH60083.1"/>
    <property type="molecule type" value="Genomic_DNA"/>
</dbReference>
<dbReference type="Pfam" id="PF10659">
    <property type="entry name" value="Trypan_glycop_C"/>
    <property type="match status" value="1"/>
</dbReference>
<accession>M4SUP6</accession>
<evidence type="ECO:0000256" key="6">
    <source>
        <dbReference type="ARBA" id="ARBA00023180"/>
    </source>
</evidence>
<feature type="compositionally biased region" description="Basic and acidic residues" evidence="8">
    <location>
        <begin position="449"/>
        <end position="472"/>
    </location>
</feature>
<evidence type="ECO:0000259" key="10">
    <source>
        <dbReference type="Pfam" id="PF10659"/>
    </source>
</evidence>
<keyword evidence="6" id="KW-0325">Glycoprotein</keyword>
<dbReference type="Gene3D" id="3.30.1680.40">
    <property type="match status" value="1"/>
</dbReference>
<name>M4SUP6_9TRYP</name>
<keyword evidence="4" id="KW-0336">GPI-anchor</keyword>
<feature type="region of interest" description="Disordered" evidence="8">
    <location>
        <begin position="374"/>
        <end position="420"/>
    </location>
</feature>
<evidence type="ECO:0000256" key="5">
    <source>
        <dbReference type="ARBA" id="ARBA00023136"/>
    </source>
</evidence>
<dbReference type="Gene3D" id="1.10.470.10">
    <property type="entry name" value="Variant Surface Glycoprotein, subunit A, domain 2"/>
    <property type="match status" value="1"/>
</dbReference>
<reference evidence="11" key="2">
    <citation type="journal article" date="2014" name="Mol. Biochem. Parasitol.">
        <title>Capturing the variant surface glycoprotein repertoire (the VSGnome) of Trypanosoma brucei Lister 427.</title>
        <authorList>
            <person name="Cross G.A."/>
            <person name="Kim H.S."/>
            <person name="Wickstead B."/>
        </authorList>
    </citation>
    <scope>NUCLEOTIDE SEQUENCE</scope>
    <source>
        <strain evidence="11">Lister 427</strain>
    </source>
</reference>
<sequence>MAQSSLIVLLEALEGSTAVWRTAKAANAALKDEAMKKLCYYSLKAKGQTARIMAKLSALKTTAAETAATRDKMNLFAIRQAKFSAAAQILAIYFHTKLTAALTEIKTTIKPALAVVSQAACSAGRIDESMGLWTGAQHSDGNSNYCVSNAKTPSAWRAEHKAGCTSVDVGATPAVEDDLQALLTTKIKKTTDITWRPAASCKLTAAVASAYGPDSGNFQHLGGLIVIGTAGDCDTNNFKEAAATNKLLQKVATTFTEQRKKLTRIGALDKQTSATLDVLVNKEDSYKALKAALAQYYGWTEPKEPAELQQIIKKLFEVKVYNDETGFKKALDSDKANVRTQTEDTAVAIMNLDQTQTIEVFKAEVEKLHLNSKASGSCPETLDRATSSSSDDETSCNKMKGETECNTNPKCSYNSTEPDATKKCKYNATKAKANGAPVTQTQTSGTETTTEKCKGKKKDECKSPDCKWEGEV</sequence>
<dbReference type="GO" id="GO:0098552">
    <property type="term" value="C:side of membrane"/>
    <property type="evidence" value="ECO:0007669"/>
    <property type="project" value="UniProtKB-KW"/>
</dbReference>
<dbReference type="VEuPathDB" id="TriTrypDB:Tb427_000124900"/>
<dbReference type="AlphaFoldDB" id="M4SUP6"/>